<dbReference type="InterPro" id="IPR051490">
    <property type="entry name" value="THEM6_lcsJ_thioesterase"/>
</dbReference>
<dbReference type="AlphaFoldDB" id="S3BQT2"/>
<sequence length="374" mass="40598">MAASSKPAKPASSASLTNMTTVMSAVGVVTAASAIYAGHSLVSRGDLQTLALRFLTGPGRTSRILLSLFVATNLKNMPFVWTLRLFGAMLRHTYWPRKPLPQTSLFHYSITHSYTPLMETDYNMHKSNSTYFSDLDTSRTHLVMFLLGPAVAAAGRNQETKLVCSPDDPSKAMPGNFGVGLGGVYCSFRKEIAPYQGYEMWSRVLCWDRKWLYTVTHFVVKGKVKPPSLDSSPQSSSAGSNKKAQAWTPEDEANLQKYVIATAVSRYVFKMGRFTVHPAILVEASGLLPARPGPMGWRGGADAVGDLSQAVDADAEANTDADTETGEQGAWTWKDVERERRRGMVIADRFAGLEDAGLLFDGGKNGALGIFGPG</sequence>
<proteinExistence type="inferred from homology"/>
<name>S3BQT2_OPHP1</name>
<reference evidence="3 4" key="1">
    <citation type="journal article" date="2013" name="BMC Genomics">
        <title>The genome and transcriptome of the pine saprophyte Ophiostoma piceae, and a comparison with the bark beetle-associated pine pathogen Grosmannia clavigera.</title>
        <authorList>
            <person name="Haridas S."/>
            <person name="Wang Y."/>
            <person name="Lim L."/>
            <person name="Massoumi Alamouti S."/>
            <person name="Jackman S."/>
            <person name="Docking R."/>
            <person name="Robertson G."/>
            <person name="Birol I."/>
            <person name="Bohlmann J."/>
            <person name="Breuil C."/>
        </authorList>
    </citation>
    <scope>NUCLEOTIDE SEQUENCE [LARGE SCALE GENOMIC DNA]</scope>
    <source>
        <strain evidence="3 4">UAMH 11346</strain>
    </source>
</reference>
<dbReference type="Proteomes" id="UP000016923">
    <property type="component" value="Unassembled WGS sequence"/>
</dbReference>
<comment type="similarity">
    <text evidence="1">Belongs to the lcsJ thioesterase family.</text>
</comment>
<evidence type="ECO:0000313" key="3">
    <source>
        <dbReference type="EMBL" id="EPE02717.1"/>
    </source>
</evidence>
<dbReference type="EMBL" id="KE148175">
    <property type="protein sequence ID" value="EPE02717.1"/>
    <property type="molecule type" value="Genomic_DNA"/>
</dbReference>
<protein>
    <submittedName>
        <fullName evidence="3">Capsule polysaccharide biosynthesis protein</fullName>
    </submittedName>
</protein>
<dbReference type="OMA" id="PFAWTYR"/>
<dbReference type="InterPro" id="IPR029069">
    <property type="entry name" value="HotDog_dom_sf"/>
</dbReference>
<evidence type="ECO:0000256" key="2">
    <source>
        <dbReference type="SAM" id="MobiDB-lite"/>
    </source>
</evidence>
<dbReference type="SUPFAM" id="SSF54637">
    <property type="entry name" value="Thioesterase/thiol ester dehydrase-isomerase"/>
    <property type="match status" value="1"/>
</dbReference>
<dbReference type="PANTHER" id="PTHR12475">
    <property type="match status" value="1"/>
</dbReference>
<evidence type="ECO:0000256" key="1">
    <source>
        <dbReference type="ARBA" id="ARBA00038476"/>
    </source>
</evidence>
<evidence type="ECO:0000313" key="4">
    <source>
        <dbReference type="Proteomes" id="UP000016923"/>
    </source>
</evidence>
<dbReference type="eggNOG" id="KOG4366">
    <property type="taxonomic scope" value="Eukaryota"/>
</dbReference>
<keyword evidence="4" id="KW-1185">Reference proteome</keyword>
<dbReference type="HOGENOM" id="CLU_040660_2_0_1"/>
<feature type="compositionally biased region" description="Low complexity" evidence="2">
    <location>
        <begin position="226"/>
        <end position="240"/>
    </location>
</feature>
<dbReference type="VEuPathDB" id="FungiDB:F503_04066"/>
<dbReference type="PANTHER" id="PTHR12475:SF4">
    <property type="entry name" value="PROTEIN THEM6"/>
    <property type="match status" value="1"/>
</dbReference>
<feature type="region of interest" description="Disordered" evidence="2">
    <location>
        <begin position="225"/>
        <end position="248"/>
    </location>
</feature>
<dbReference type="OrthoDB" id="265761at2759"/>
<gene>
    <name evidence="3" type="ORF">F503_04066</name>
</gene>
<organism evidence="3 4">
    <name type="scientific">Ophiostoma piceae (strain UAMH 11346)</name>
    <name type="common">Sap stain fungus</name>
    <dbReference type="NCBI Taxonomy" id="1262450"/>
    <lineage>
        <taxon>Eukaryota</taxon>
        <taxon>Fungi</taxon>
        <taxon>Dikarya</taxon>
        <taxon>Ascomycota</taxon>
        <taxon>Pezizomycotina</taxon>
        <taxon>Sordariomycetes</taxon>
        <taxon>Sordariomycetidae</taxon>
        <taxon>Ophiostomatales</taxon>
        <taxon>Ophiostomataceae</taxon>
        <taxon>Ophiostoma</taxon>
    </lineage>
</organism>
<accession>S3BQT2</accession>